<reference evidence="7" key="1">
    <citation type="journal article" date="2021" name="PeerJ">
        <title>Extensive microbial diversity within the chicken gut microbiome revealed by metagenomics and culture.</title>
        <authorList>
            <person name="Gilroy R."/>
            <person name="Ravi A."/>
            <person name="Getino M."/>
            <person name="Pursley I."/>
            <person name="Horton D.L."/>
            <person name="Alikhan N.F."/>
            <person name="Baker D."/>
            <person name="Gharbi K."/>
            <person name="Hall N."/>
            <person name="Watson M."/>
            <person name="Adriaenssens E.M."/>
            <person name="Foster-Nyarko E."/>
            <person name="Jarju S."/>
            <person name="Secka A."/>
            <person name="Antonio M."/>
            <person name="Oren A."/>
            <person name="Chaudhuri R.R."/>
            <person name="La Ragione R."/>
            <person name="Hildebrand F."/>
            <person name="Pallen M.J."/>
        </authorList>
    </citation>
    <scope>NUCLEOTIDE SEQUENCE</scope>
    <source>
        <strain evidence="7">378</strain>
    </source>
</reference>
<evidence type="ECO:0000256" key="2">
    <source>
        <dbReference type="ARBA" id="ARBA00009142"/>
    </source>
</evidence>
<feature type="transmembrane region" description="Helical" evidence="6">
    <location>
        <begin position="91"/>
        <end position="110"/>
    </location>
</feature>
<name>A0A948TGV8_9GAMM</name>
<organism evidence="7 8">
    <name type="scientific">Candidatus Anaerobiospirillum pullicola</name>
    <dbReference type="NCBI Taxonomy" id="2838451"/>
    <lineage>
        <taxon>Bacteria</taxon>
        <taxon>Pseudomonadati</taxon>
        <taxon>Pseudomonadota</taxon>
        <taxon>Gammaproteobacteria</taxon>
        <taxon>Aeromonadales</taxon>
        <taxon>Succinivibrionaceae</taxon>
        <taxon>Anaerobiospirillum</taxon>
    </lineage>
</organism>
<evidence type="ECO:0000313" key="7">
    <source>
        <dbReference type="EMBL" id="MBU3844478.1"/>
    </source>
</evidence>
<feature type="transmembrane region" description="Helical" evidence="6">
    <location>
        <begin position="57"/>
        <end position="79"/>
    </location>
</feature>
<feature type="transmembrane region" description="Helical" evidence="6">
    <location>
        <begin position="220"/>
        <end position="242"/>
    </location>
</feature>
<feature type="transmembrane region" description="Helical" evidence="6">
    <location>
        <begin position="12"/>
        <end position="45"/>
    </location>
</feature>
<dbReference type="PANTHER" id="PTHR43483:SF3">
    <property type="entry name" value="MEMBRANE TRANSPORTER PROTEIN HI_0806-RELATED"/>
    <property type="match status" value="1"/>
</dbReference>
<keyword evidence="5 6" id="KW-0472">Membrane</keyword>
<evidence type="ECO:0000256" key="3">
    <source>
        <dbReference type="ARBA" id="ARBA00022692"/>
    </source>
</evidence>
<reference evidence="7" key="2">
    <citation type="submission" date="2021-04" db="EMBL/GenBank/DDBJ databases">
        <authorList>
            <person name="Gilroy R."/>
        </authorList>
    </citation>
    <scope>NUCLEOTIDE SEQUENCE</scope>
    <source>
        <strain evidence="7">378</strain>
    </source>
</reference>
<dbReference type="EMBL" id="JAHLFE010000129">
    <property type="protein sequence ID" value="MBU3844478.1"/>
    <property type="molecule type" value="Genomic_DNA"/>
</dbReference>
<accession>A0A948TGV8</accession>
<dbReference type="GO" id="GO:0005886">
    <property type="term" value="C:plasma membrane"/>
    <property type="evidence" value="ECO:0007669"/>
    <property type="project" value="UniProtKB-SubCell"/>
</dbReference>
<evidence type="ECO:0000256" key="4">
    <source>
        <dbReference type="ARBA" id="ARBA00022989"/>
    </source>
</evidence>
<feature type="transmembrane region" description="Helical" evidence="6">
    <location>
        <begin position="154"/>
        <end position="177"/>
    </location>
</feature>
<keyword evidence="4 6" id="KW-1133">Transmembrane helix</keyword>
<evidence type="ECO:0000256" key="6">
    <source>
        <dbReference type="RuleBase" id="RU363041"/>
    </source>
</evidence>
<feature type="transmembrane region" description="Helical" evidence="6">
    <location>
        <begin position="116"/>
        <end position="134"/>
    </location>
</feature>
<keyword evidence="3 6" id="KW-0812">Transmembrane</keyword>
<comment type="subcellular location">
    <subcellularLocation>
        <location evidence="6">Cell membrane</location>
        <topology evidence="6">Multi-pass membrane protein</topology>
    </subcellularLocation>
    <subcellularLocation>
        <location evidence="1">Membrane</location>
        <topology evidence="1">Multi-pass membrane protein</topology>
    </subcellularLocation>
</comment>
<dbReference type="Proteomes" id="UP000733611">
    <property type="component" value="Unassembled WGS sequence"/>
</dbReference>
<feature type="transmembrane region" description="Helical" evidence="6">
    <location>
        <begin position="254"/>
        <end position="272"/>
    </location>
</feature>
<dbReference type="Pfam" id="PF01925">
    <property type="entry name" value="TauE"/>
    <property type="match status" value="1"/>
</dbReference>
<dbReference type="PANTHER" id="PTHR43483">
    <property type="entry name" value="MEMBRANE TRANSPORTER PROTEIN HI_0806-RELATED"/>
    <property type="match status" value="1"/>
</dbReference>
<evidence type="ECO:0000256" key="1">
    <source>
        <dbReference type="ARBA" id="ARBA00004141"/>
    </source>
</evidence>
<dbReference type="AlphaFoldDB" id="A0A948TGV8"/>
<dbReference type="InterPro" id="IPR002781">
    <property type="entry name" value="TM_pro_TauE-like"/>
</dbReference>
<evidence type="ECO:0000256" key="5">
    <source>
        <dbReference type="ARBA" id="ARBA00023136"/>
    </source>
</evidence>
<protein>
    <recommendedName>
        <fullName evidence="6">Probable membrane transporter protein</fullName>
    </recommendedName>
</protein>
<sequence>MFGLEWSALLSTVAILAVCGLCGGFLAGLLGIGGGIIFVPVFYFVFTHVFGVSADVAMMLAAGTSLACMIPTSITAALAQYHRGNTDLDVIKTWAPGMILGVLVGSLISSFYGGEWLAVLFGVVMLLNSLNTFFRAKAKPSFSRLPGAMGQRLIGFFVAGFSVMLGIGGGTLTVPVLNACSVEPHKSVGTSSAVSLFVCIPGAILLFATGTTPENAPIFTVGYVSWLAVACVVPLSIFMAPWGVTIGKKVSPTTLKRIFAVALFCVSVRMLISALS</sequence>
<gene>
    <name evidence="7" type="ORF">H9847_06385</name>
</gene>
<proteinExistence type="inferred from homology"/>
<evidence type="ECO:0000313" key="8">
    <source>
        <dbReference type="Proteomes" id="UP000733611"/>
    </source>
</evidence>
<comment type="caution">
    <text evidence="7">The sequence shown here is derived from an EMBL/GenBank/DDBJ whole genome shotgun (WGS) entry which is preliminary data.</text>
</comment>
<feature type="transmembrane region" description="Helical" evidence="6">
    <location>
        <begin position="189"/>
        <end position="208"/>
    </location>
</feature>
<keyword evidence="6" id="KW-1003">Cell membrane</keyword>
<comment type="similarity">
    <text evidence="2 6">Belongs to the 4-toluene sulfonate uptake permease (TSUP) (TC 2.A.102) family.</text>
</comment>